<comment type="similarity">
    <text evidence="1">Belongs to the GID4/VID24 family.</text>
</comment>
<proteinExistence type="inferred from homology"/>
<accession>A0A061R4S4</accession>
<feature type="region of interest" description="Disordered" evidence="2">
    <location>
        <begin position="215"/>
        <end position="239"/>
    </location>
</feature>
<reference evidence="3" key="1">
    <citation type="submission" date="2014-05" db="EMBL/GenBank/DDBJ databases">
        <title>The transcriptome of the halophilic microalga Tetraselmis sp. GSL018 isolated from the Great Salt Lake, Utah.</title>
        <authorList>
            <person name="Jinkerson R.E."/>
            <person name="D'Adamo S."/>
            <person name="Posewitz M.C."/>
        </authorList>
    </citation>
    <scope>NUCLEOTIDE SEQUENCE</scope>
    <source>
        <strain evidence="3">GSL018</strain>
    </source>
</reference>
<dbReference type="Pfam" id="PF09783">
    <property type="entry name" value="Vac_ImportDeg"/>
    <property type="match status" value="1"/>
</dbReference>
<organism evidence="3">
    <name type="scientific">Tetraselmis sp. GSL018</name>
    <dbReference type="NCBI Taxonomy" id="582737"/>
    <lineage>
        <taxon>Eukaryota</taxon>
        <taxon>Viridiplantae</taxon>
        <taxon>Chlorophyta</taxon>
        <taxon>core chlorophytes</taxon>
        <taxon>Chlorodendrophyceae</taxon>
        <taxon>Chlorodendrales</taxon>
        <taxon>Chlorodendraceae</taxon>
        <taxon>Tetraselmis</taxon>
    </lineage>
</organism>
<dbReference type="AlphaFoldDB" id="A0A061R4S4"/>
<evidence type="ECO:0000256" key="2">
    <source>
        <dbReference type="SAM" id="MobiDB-lite"/>
    </source>
</evidence>
<dbReference type="GO" id="GO:0006623">
    <property type="term" value="P:protein targeting to vacuole"/>
    <property type="evidence" value="ECO:0007669"/>
    <property type="project" value="TreeGrafter"/>
</dbReference>
<protein>
    <submittedName>
        <fullName evidence="3">Glucose-induced degradation protein 4</fullName>
    </submittedName>
</protein>
<gene>
    <name evidence="3" type="ORF">TSPGSL018_15566</name>
</gene>
<dbReference type="GO" id="GO:0045721">
    <property type="term" value="P:negative regulation of gluconeogenesis"/>
    <property type="evidence" value="ECO:0007669"/>
    <property type="project" value="TreeGrafter"/>
</dbReference>
<dbReference type="GO" id="GO:0007039">
    <property type="term" value="P:protein catabolic process in the vacuole"/>
    <property type="evidence" value="ECO:0007669"/>
    <property type="project" value="TreeGrafter"/>
</dbReference>
<dbReference type="GO" id="GO:0043161">
    <property type="term" value="P:proteasome-mediated ubiquitin-dependent protein catabolic process"/>
    <property type="evidence" value="ECO:0007669"/>
    <property type="project" value="TreeGrafter"/>
</dbReference>
<dbReference type="EMBL" id="GBEZ01021066">
    <property type="protein sequence ID" value="JAC65655.1"/>
    <property type="molecule type" value="Transcribed_RNA"/>
</dbReference>
<dbReference type="InterPro" id="IPR018618">
    <property type="entry name" value="GID4/10-like"/>
</dbReference>
<dbReference type="GO" id="GO:0005773">
    <property type="term" value="C:vacuole"/>
    <property type="evidence" value="ECO:0007669"/>
    <property type="project" value="GOC"/>
</dbReference>
<evidence type="ECO:0000313" key="3">
    <source>
        <dbReference type="EMBL" id="JAC65655.1"/>
    </source>
</evidence>
<dbReference type="GO" id="GO:0034657">
    <property type="term" value="C:GID complex"/>
    <property type="evidence" value="ECO:0007669"/>
    <property type="project" value="TreeGrafter"/>
</dbReference>
<sequence>MPGEIPNQEDFDEDVAGSVALKRSSALSLADYFPKPAPTSLLWPGQHFRGTQRVTPSGLHGINEDWSVNVTIVSCKYESGTLSGIMEAENVPHTKFPVKTFWEGEIIDNANHVFFTGKWEAWPDTDLVHWSKFSSFEQIKGAVQKQSGRCDALCGYPVIYMRWKEKFFVNCSHECGLTIAGARCPPPLSLSSFCRLSRQLQEGVRGDDAPARWIQRLSRPPGSGPEPQSPSDSGRPQTHTRLSVPAALSGLLRAPELCILPCSPLSPPANPSLLSGVPRCELCL</sequence>
<dbReference type="PANTHER" id="PTHR14534">
    <property type="entry name" value="VACUOLAR IMPORT AND DEGRADATION PROTEIN 24"/>
    <property type="match status" value="1"/>
</dbReference>
<evidence type="ECO:0000256" key="1">
    <source>
        <dbReference type="ARBA" id="ARBA00061469"/>
    </source>
</evidence>
<dbReference type="PANTHER" id="PTHR14534:SF3">
    <property type="entry name" value="GID COMPLEX SUBUNIT 4 HOMOLOG"/>
    <property type="match status" value="1"/>
</dbReference>
<name>A0A061R4S4_9CHLO</name>